<dbReference type="Pfam" id="PF06504">
    <property type="entry name" value="RepC"/>
    <property type="match status" value="1"/>
</dbReference>
<sequence>MTRTSPTHAKLAQPIVHAPGLFHSLAPGERKRDKLDVTHVAGDTTVRFVGFEPLDSTDLRVLQGLIALATAGLRNIRRLLRDGQSLRTSLDLKGDAQDERTVAARFTLASLADMAGFDRGGFGCRQMRASLQRLSNVTVLVDRPEFEGAFRLVSGYRLDKHTGELVVSISPLGTTAILGRQGYLRLNMDEVRRIHGEVAHLIHSRLHWVNQGDRRPVNMDTLCSYAYVGVRTGSALRKRRMAVRQALKELMDVGWTVTEKYPGTYLIGRPRRASDQGELVTRAGVNW</sequence>
<reference evidence="1 2" key="1">
    <citation type="journal article" date="2004" name="Proc. Natl. Acad. Sci. U.S.A.">
        <title>Genomic plasticity of the causative agent of melioidosis, Burkholderia pseudomallei.</title>
        <authorList>
            <person name="Holden M.T.G."/>
            <person name="Titball R.W."/>
            <person name="Peacock S.J."/>
            <person name="Cerdeno-Tarraga A.M."/>
            <person name="Atkins T."/>
            <person name="Crossman L.C."/>
            <person name="Pitt T."/>
            <person name="Churcher C."/>
            <person name="Mungall K."/>
            <person name="Bentley S.D."/>
            <person name="Sebaihia M."/>
            <person name="Thomson N.R."/>
            <person name="Bason N."/>
            <person name="Beacham I.R."/>
            <person name="Brooks K."/>
            <person name="Brown K.A."/>
            <person name="Brown N.F."/>
            <person name="Challis G.L."/>
            <person name="Cherevach I."/>
            <person name="Chillingworth T."/>
            <person name="Cronin A."/>
            <person name="Crosset B."/>
            <person name="Davis P."/>
            <person name="DeShazer D."/>
            <person name="Feltwell T."/>
            <person name="Fraser A."/>
            <person name="Hance Z."/>
            <person name="Hauser H."/>
            <person name="Holroyd S."/>
            <person name="Jagels K."/>
            <person name="Keith K.E."/>
            <person name="Maddison M."/>
            <person name="Moule S."/>
            <person name="Price C."/>
            <person name="Quail M.A."/>
            <person name="Rabbinowitsch E."/>
            <person name="Rutherford K."/>
            <person name="Sanders M."/>
            <person name="Simmonds M."/>
            <person name="Songsivilai S."/>
            <person name="Stevens K."/>
            <person name="Tumapa S."/>
            <person name="Vesaratchavest M."/>
            <person name="Whitehead S."/>
            <person name="Yeats C."/>
            <person name="Barrell B.G."/>
            <person name="Oyston P.C.F."/>
            <person name="Parkhill J."/>
        </authorList>
    </citation>
    <scope>NUCLEOTIDE SEQUENCE [LARGE SCALE GENOMIC DNA]</scope>
    <source>
        <strain evidence="1 2">K96243</strain>
    </source>
</reference>
<evidence type="ECO:0000313" key="2">
    <source>
        <dbReference type="Proteomes" id="UP000000605"/>
    </source>
</evidence>
<dbReference type="RefSeq" id="WP_009919153.1">
    <property type="nucleotide sequence ID" value="NC_006350.1"/>
</dbReference>
<dbReference type="KEGG" id="bps:BPSL0952"/>
<keyword evidence="2" id="KW-1185">Reference proteome</keyword>
<protein>
    <submittedName>
        <fullName evidence="1">Replication protein</fullName>
    </submittedName>
</protein>
<dbReference type="DNASU" id="3094019"/>
<dbReference type="AlphaFoldDB" id="Q63WD6"/>
<organism evidence="1 2">
    <name type="scientific">Burkholderia pseudomallei (strain K96243)</name>
    <dbReference type="NCBI Taxonomy" id="272560"/>
    <lineage>
        <taxon>Bacteria</taxon>
        <taxon>Pseudomonadati</taxon>
        <taxon>Pseudomonadota</taxon>
        <taxon>Betaproteobacteria</taxon>
        <taxon>Burkholderiales</taxon>
        <taxon>Burkholderiaceae</taxon>
        <taxon>Burkholderia</taxon>
        <taxon>pseudomallei group</taxon>
    </lineage>
</organism>
<dbReference type="STRING" id="272560.BPSL0952"/>
<dbReference type="PATRIC" id="fig|272560.51.peg.625"/>
<evidence type="ECO:0000313" key="1">
    <source>
        <dbReference type="EMBL" id="CAH34948.1"/>
    </source>
</evidence>
<name>Q63WD6_BURPS</name>
<dbReference type="EMBL" id="BX571965">
    <property type="protein sequence ID" value="CAH34948.1"/>
    <property type="molecule type" value="Genomic_DNA"/>
</dbReference>
<dbReference type="eggNOG" id="COG5527">
    <property type="taxonomic scope" value="Bacteria"/>
</dbReference>
<dbReference type="Proteomes" id="UP000000605">
    <property type="component" value="Chromosome 1"/>
</dbReference>
<gene>
    <name evidence="1" type="ordered locus">BPSL0952</name>
</gene>
<accession>Q63WD6</accession>
<dbReference type="InterPro" id="IPR010522">
    <property type="entry name" value="RepC_bac"/>
</dbReference>
<proteinExistence type="predicted"/>